<evidence type="ECO:0000313" key="2">
    <source>
        <dbReference type="EMBL" id="BAL84217.1"/>
    </source>
</evidence>
<keyword evidence="1" id="KW-0812">Transmembrane</keyword>
<proteinExistence type="predicted"/>
<dbReference type="EMBL" id="AP012292">
    <property type="protein sequence ID" value="BAL84217.1"/>
    <property type="molecule type" value="Genomic_DNA"/>
</dbReference>
<accession>I0GTY0</accession>
<evidence type="ECO:0000313" key="3">
    <source>
        <dbReference type="Proteomes" id="UP000007887"/>
    </source>
</evidence>
<gene>
    <name evidence="2" type="ordered locus">SELR_25090</name>
</gene>
<dbReference type="HOGENOM" id="CLU_2371179_0_0_9"/>
<reference evidence="2 3" key="1">
    <citation type="submission" date="2011-10" db="EMBL/GenBank/DDBJ databases">
        <title>Whole genome sequence of Selenomonas ruminantium subsp. lactilytica TAM6421.</title>
        <authorList>
            <person name="Oguchi A."/>
            <person name="Ankai A."/>
            <person name="Kaneko J."/>
            <person name="Yamada-Narita S."/>
            <person name="Fukui S."/>
            <person name="Takahashi M."/>
            <person name="Onodera T."/>
            <person name="Kojima S."/>
            <person name="Fushimi T."/>
            <person name="Abe N."/>
            <person name="Kamio Y."/>
            <person name="Yamazaki S."/>
            <person name="Fujita N."/>
        </authorList>
    </citation>
    <scope>NUCLEOTIDE SEQUENCE [LARGE SCALE GENOMIC DNA]</scope>
    <source>
        <strain evidence="3">NBRC 103574 / TAM6421</strain>
    </source>
</reference>
<dbReference type="Proteomes" id="UP000007887">
    <property type="component" value="Chromosome"/>
</dbReference>
<feature type="transmembrane region" description="Helical" evidence="1">
    <location>
        <begin position="64"/>
        <end position="86"/>
    </location>
</feature>
<sequence length="95" mass="10598">MGSSQTEAQHILDVYHKKIPAEKSWLTVMLYISFFPAVTSGPITKARDLVGQFKAVKQINRDNLTVGLQIFVLGCLEFCPVGRIAWLASLRASYL</sequence>
<dbReference type="eggNOG" id="COG1696">
    <property type="taxonomic scope" value="Bacteria"/>
</dbReference>
<organism evidence="2 3">
    <name type="scientific">Selenomonas ruminantium subsp. lactilytica (strain NBRC 103574 / TAM6421)</name>
    <dbReference type="NCBI Taxonomy" id="927704"/>
    <lineage>
        <taxon>Bacteria</taxon>
        <taxon>Bacillati</taxon>
        <taxon>Bacillota</taxon>
        <taxon>Negativicutes</taxon>
        <taxon>Selenomonadales</taxon>
        <taxon>Selenomonadaceae</taxon>
        <taxon>Selenomonas</taxon>
    </lineage>
</organism>
<protein>
    <submittedName>
        <fullName evidence="2">Uncharacterized protein</fullName>
    </submittedName>
</protein>
<evidence type="ECO:0000256" key="1">
    <source>
        <dbReference type="SAM" id="Phobius"/>
    </source>
</evidence>
<dbReference type="AlphaFoldDB" id="I0GTY0"/>
<feature type="transmembrane region" description="Helical" evidence="1">
    <location>
        <begin position="24"/>
        <end position="43"/>
    </location>
</feature>
<dbReference type="KEGG" id="sri:SELR_25090"/>
<keyword evidence="1" id="KW-0472">Membrane</keyword>
<name>I0GTY0_SELRL</name>
<keyword evidence="1" id="KW-1133">Transmembrane helix</keyword>
<dbReference type="PATRIC" id="fig|927704.6.peg.2592"/>